<proteinExistence type="predicted"/>
<evidence type="ECO:0000313" key="1">
    <source>
        <dbReference type="EMBL" id="TGY97613.1"/>
    </source>
</evidence>
<organism evidence="1 2">
    <name type="scientific">Petralouisia muris</name>
    <dbReference type="NCBI Taxonomy" id="3032872"/>
    <lineage>
        <taxon>Bacteria</taxon>
        <taxon>Bacillati</taxon>
        <taxon>Bacillota</taxon>
        <taxon>Clostridia</taxon>
        <taxon>Lachnospirales</taxon>
        <taxon>Lachnospiraceae</taxon>
        <taxon>Petralouisia</taxon>
    </lineage>
</organism>
<sequence>MKRSKINAEIKHMEEIIQARGFEIPPFCKWTAKDWETKGAEYDEIRDNMLGWDITDYGLGKFDEIGFSLITIRNGNLKMEKYTKTYAEKLLLVKEGQMAPMHFHWNKMEDIINRGGGNVLITVYNSTEEGEFADTDVTVNCDGREFTVPAGTKVKLTPGESITIYPYMYHDFHVEEGSGDVLLGEVSMCNDDENDNRFYEPIGRFPEIEEDEDPYRLLCNEYPSGIVTDKGE</sequence>
<keyword evidence="2" id="KW-1185">Reference proteome</keyword>
<dbReference type="Proteomes" id="UP000304953">
    <property type="component" value="Unassembled WGS sequence"/>
</dbReference>
<name>A0AC61S033_9FIRM</name>
<protein>
    <submittedName>
        <fullName evidence="1">D-lyxose/D-mannose family sugar isomerase</fullName>
    </submittedName>
</protein>
<accession>A0AC61S033</accession>
<evidence type="ECO:0000313" key="2">
    <source>
        <dbReference type="Proteomes" id="UP000304953"/>
    </source>
</evidence>
<keyword evidence="1" id="KW-0413">Isomerase</keyword>
<dbReference type="EMBL" id="SRYA01000006">
    <property type="protein sequence ID" value="TGY97613.1"/>
    <property type="molecule type" value="Genomic_DNA"/>
</dbReference>
<comment type="caution">
    <text evidence="1">The sequence shown here is derived from an EMBL/GenBank/DDBJ whole genome shotgun (WGS) entry which is preliminary data.</text>
</comment>
<gene>
    <name evidence="1" type="ORF">E5329_04375</name>
</gene>
<reference evidence="1" key="1">
    <citation type="submission" date="2019-04" db="EMBL/GenBank/DDBJ databases">
        <title>Microbes associate with the intestines of laboratory mice.</title>
        <authorList>
            <person name="Navarre W."/>
            <person name="Wong E."/>
            <person name="Huang K."/>
            <person name="Tropini C."/>
            <person name="Ng K."/>
            <person name="Yu B."/>
        </authorList>
    </citation>
    <scope>NUCLEOTIDE SEQUENCE</scope>
    <source>
        <strain evidence="1">NM01_1-7b</strain>
    </source>
</reference>